<dbReference type="GeneID" id="17321054"/>
<name>R7Q4S7_CHOCR</name>
<accession>R7Q4S7</accession>
<proteinExistence type="predicted"/>
<evidence type="ECO:0000313" key="1">
    <source>
        <dbReference type="EMBL" id="CDF33537.1"/>
    </source>
</evidence>
<gene>
    <name evidence="1" type="ORF">CHC_T00002336001</name>
</gene>
<evidence type="ECO:0000313" key="2">
    <source>
        <dbReference type="Proteomes" id="UP000012073"/>
    </source>
</evidence>
<keyword evidence="2" id="KW-1185">Reference proteome</keyword>
<dbReference type="Gramene" id="CDF33537">
    <property type="protein sequence ID" value="CDF33537"/>
    <property type="gene ID" value="CHC_T00002336001"/>
</dbReference>
<organism evidence="1 2">
    <name type="scientific">Chondrus crispus</name>
    <name type="common">Carrageen Irish moss</name>
    <name type="synonym">Polymorpha crispa</name>
    <dbReference type="NCBI Taxonomy" id="2769"/>
    <lineage>
        <taxon>Eukaryota</taxon>
        <taxon>Rhodophyta</taxon>
        <taxon>Florideophyceae</taxon>
        <taxon>Rhodymeniophycidae</taxon>
        <taxon>Gigartinales</taxon>
        <taxon>Gigartinaceae</taxon>
        <taxon>Chondrus</taxon>
    </lineage>
</organism>
<dbReference type="AlphaFoldDB" id="R7Q4S7"/>
<sequence length="156" mass="17487">MRPRYRTVWEDEKGSRNVGMYTWITCRYRSTRFQVSARGWDNSAARTCADGGYGSFTSSVYHKPRVISTVMSPHILLSDIPHPFHIRTDTITLPSSLHTERPLRCGQAPQPCFNILTCFRAWAGKSAVGGRALSSPSSEGALHACAFSPYYRLGNR</sequence>
<dbReference type="KEGG" id="ccp:CHC_T00002336001"/>
<reference evidence="2" key="1">
    <citation type="journal article" date="2013" name="Proc. Natl. Acad. Sci. U.S.A.">
        <title>Genome structure and metabolic features in the red seaweed Chondrus crispus shed light on evolution of the Archaeplastida.</title>
        <authorList>
            <person name="Collen J."/>
            <person name="Porcel B."/>
            <person name="Carre W."/>
            <person name="Ball S.G."/>
            <person name="Chaparro C."/>
            <person name="Tonon T."/>
            <person name="Barbeyron T."/>
            <person name="Michel G."/>
            <person name="Noel B."/>
            <person name="Valentin K."/>
            <person name="Elias M."/>
            <person name="Artiguenave F."/>
            <person name="Arun A."/>
            <person name="Aury J.M."/>
            <person name="Barbosa-Neto J.F."/>
            <person name="Bothwell J.H."/>
            <person name="Bouget F.Y."/>
            <person name="Brillet L."/>
            <person name="Cabello-Hurtado F."/>
            <person name="Capella-Gutierrez S."/>
            <person name="Charrier B."/>
            <person name="Cladiere L."/>
            <person name="Cock J.M."/>
            <person name="Coelho S.M."/>
            <person name="Colleoni C."/>
            <person name="Czjzek M."/>
            <person name="Da Silva C."/>
            <person name="Delage L."/>
            <person name="Denoeud F."/>
            <person name="Deschamps P."/>
            <person name="Dittami S.M."/>
            <person name="Gabaldon T."/>
            <person name="Gachon C.M."/>
            <person name="Groisillier A."/>
            <person name="Herve C."/>
            <person name="Jabbari K."/>
            <person name="Katinka M."/>
            <person name="Kloareg B."/>
            <person name="Kowalczyk N."/>
            <person name="Labadie K."/>
            <person name="Leblanc C."/>
            <person name="Lopez P.J."/>
            <person name="McLachlan D.H."/>
            <person name="Meslet-Cladiere L."/>
            <person name="Moustafa A."/>
            <person name="Nehr Z."/>
            <person name="Nyvall Collen P."/>
            <person name="Panaud O."/>
            <person name="Partensky F."/>
            <person name="Poulain J."/>
            <person name="Rensing S.A."/>
            <person name="Rousvoal S."/>
            <person name="Samson G."/>
            <person name="Symeonidi A."/>
            <person name="Weissenbach J."/>
            <person name="Zambounis A."/>
            <person name="Wincker P."/>
            <person name="Boyen C."/>
        </authorList>
    </citation>
    <scope>NUCLEOTIDE SEQUENCE [LARGE SCALE GENOMIC DNA]</scope>
    <source>
        <strain evidence="2">cv. Stackhouse</strain>
    </source>
</reference>
<dbReference type="RefSeq" id="XP_005713340.1">
    <property type="nucleotide sequence ID" value="XM_005713283.1"/>
</dbReference>
<protein>
    <submittedName>
        <fullName evidence="1">Uncharacterized protein</fullName>
    </submittedName>
</protein>
<dbReference type="EMBL" id="HG001649">
    <property type="protein sequence ID" value="CDF33537.1"/>
    <property type="molecule type" value="Genomic_DNA"/>
</dbReference>
<dbReference type="Proteomes" id="UP000012073">
    <property type="component" value="Unassembled WGS sequence"/>
</dbReference>